<reference evidence="2 3" key="1">
    <citation type="submission" date="2024-03" db="EMBL/GenBank/DDBJ databases">
        <title>Analysis of soft rot Pectobacteriaceae population diversity in US potato growing regions between 2016 and 2022.</title>
        <authorList>
            <person name="Ma X."/>
            <person name="Zhang X."/>
            <person name="Stodghill P."/>
            <person name="Rioux R."/>
            <person name="Babler B."/>
            <person name="Shrestha S."/>
            <person name="Babler B."/>
            <person name="Rivedal H."/>
            <person name="Frost K."/>
            <person name="Hao J."/>
            <person name="Secor G."/>
            <person name="Swingle B."/>
        </authorList>
    </citation>
    <scope>NUCLEOTIDE SEQUENCE [LARGE SCALE GENOMIC DNA]</scope>
    <source>
        <strain evidence="2 3">SR64</strain>
    </source>
</reference>
<dbReference type="Proteomes" id="UP001359469">
    <property type="component" value="Unassembled WGS sequence"/>
</dbReference>
<evidence type="ECO:0000313" key="3">
    <source>
        <dbReference type="Proteomes" id="UP001359469"/>
    </source>
</evidence>
<protein>
    <submittedName>
        <fullName evidence="2">Uncharacterized protein</fullName>
    </submittedName>
</protein>
<accession>A0ABU8JKJ0</accession>
<evidence type="ECO:0000313" key="2">
    <source>
        <dbReference type="EMBL" id="MEI7063965.1"/>
    </source>
</evidence>
<gene>
    <name evidence="2" type="ORF">WCU84_09880</name>
</gene>
<organism evidence="2 3">
    <name type="scientific">Dickeya chrysanthemi</name>
    <name type="common">Pectobacterium chrysanthemi</name>
    <name type="synonym">Erwinia chrysanthemi</name>
    <dbReference type="NCBI Taxonomy" id="556"/>
    <lineage>
        <taxon>Bacteria</taxon>
        <taxon>Pseudomonadati</taxon>
        <taxon>Pseudomonadota</taxon>
        <taxon>Gammaproteobacteria</taxon>
        <taxon>Enterobacterales</taxon>
        <taxon>Pectobacteriaceae</taxon>
        <taxon>Dickeya</taxon>
    </lineage>
</organism>
<name>A0ABU8JKJ0_DICCH</name>
<feature type="transmembrane region" description="Helical" evidence="1">
    <location>
        <begin position="21"/>
        <end position="41"/>
    </location>
</feature>
<comment type="caution">
    <text evidence="2">The sequence shown here is derived from an EMBL/GenBank/DDBJ whole genome shotgun (WGS) entry which is preliminary data.</text>
</comment>
<keyword evidence="3" id="KW-1185">Reference proteome</keyword>
<keyword evidence="1" id="KW-0812">Transmembrane</keyword>
<evidence type="ECO:0000256" key="1">
    <source>
        <dbReference type="SAM" id="Phobius"/>
    </source>
</evidence>
<sequence length="42" mass="4729">MEQKYGKQGDDDERVGMNRPVMSYLWVLTGVFLLVAAAGLLR</sequence>
<keyword evidence="1" id="KW-1133">Transmembrane helix</keyword>
<dbReference type="EMBL" id="JBBBOO010000006">
    <property type="protein sequence ID" value="MEI7063965.1"/>
    <property type="molecule type" value="Genomic_DNA"/>
</dbReference>
<proteinExistence type="predicted"/>
<dbReference type="RefSeq" id="WP_267879514.1">
    <property type="nucleotide sequence ID" value="NZ_CP161827.1"/>
</dbReference>
<keyword evidence="1" id="KW-0472">Membrane</keyword>